<comment type="caution">
    <text evidence="2">The sequence shown here is derived from an EMBL/GenBank/DDBJ whole genome shotgun (WGS) entry which is preliminary data.</text>
</comment>
<keyword evidence="3" id="KW-1185">Reference proteome</keyword>
<accession>A0A9N9JX50</accession>
<feature type="region of interest" description="Disordered" evidence="1">
    <location>
        <begin position="1"/>
        <end position="100"/>
    </location>
</feature>
<evidence type="ECO:0000256" key="1">
    <source>
        <dbReference type="SAM" id="MobiDB-lite"/>
    </source>
</evidence>
<feature type="compositionally biased region" description="Basic and acidic residues" evidence="1">
    <location>
        <begin position="1"/>
        <end position="10"/>
    </location>
</feature>
<dbReference type="EMBL" id="CAJVPY010034532">
    <property type="protein sequence ID" value="CAG8800108.1"/>
    <property type="molecule type" value="Genomic_DNA"/>
</dbReference>
<dbReference type="Proteomes" id="UP000789405">
    <property type="component" value="Unassembled WGS sequence"/>
</dbReference>
<name>A0A9N9JX50_9GLOM</name>
<protein>
    <submittedName>
        <fullName evidence="2">18843_t:CDS:1</fullName>
    </submittedName>
</protein>
<organism evidence="2 3">
    <name type="scientific">Dentiscutata erythropus</name>
    <dbReference type="NCBI Taxonomy" id="1348616"/>
    <lineage>
        <taxon>Eukaryota</taxon>
        <taxon>Fungi</taxon>
        <taxon>Fungi incertae sedis</taxon>
        <taxon>Mucoromycota</taxon>
        <taxon>Glomeromycotina</taxon>
        <taxon>Glomeromycetes</taxon>
        <taxon>Diversisporales</taxon>
        <taxon>Gigasporaceae</taxon>
        <taxon>Dentiscutata</taxon>
    </lineage>
</organism>
<sequence length="100" mass="11073">LSLEPSEKSSLETFQRSSSEASKRSPSQRLSQILAQRPSHKSKSKLYAPFKPPYKASNNQPAAPYTTKKKPSRLPRPSPTLLTQSSSLAQPRPPLNDLTN</sequence>
<dbReference type="AlphaFoldDB" id="A0A9N9JX50"/>
<evidence type="ECO:0000313" key="3">
    <source>
        <dbReference type="Proteomes" id="UP000789405"/>
    </source>
</evidence>
<gene>
    <name evidence="2" type="ORF">DERYTH_LOCUS23197</name>
</gene>
<feature type="compositionally biased region" description="Low complexity" evidence="1">
    <location>
        <begin position="16"/>
        <end position="29"/>
    </location>
</feature>
<feature type="compositionally biased region" description="Low complexity" evidence="1">
    <location>
        <begin position="79"/>
        <end position="88"/>
    </location>
</feature>
<feature type="non-terminal residue" evidence="2">
    <location>
        <position position="100"/>
    </location>
</feature>
<evidence type="ECO:0000313" key="2">
    <source>
        <dbReference type="EMBL" id="CAG8800108.1"/>
    </source>
</evidence>
<proteinExistence type="predicted"/>
<reference evidence="2" key="1">
    <citation type="submission" date="2021-06" db="EMBL/GenBank/DDBJ databases">
        <authorList>
            <person name="Kallberg Y."/>
            <person name="Tangrot J."/>
            <person name="Rosling A."/>
        </authorList>
    </citation>
    <scope>NUCLEOTIDE SEQUENCE</scope>
    <source>
        <strain evidence="2">MA453B</strain>
    </source>
</reference>
<feature type="non-terminal residue" evidence="2">
    <location>
        <position position="1"/>
    </location>
</feature>